<evidence type="ECO:0000256" key="8">
    <source>
        <dbReference type="ARBA" id="ARBA00023268"/>
    </source>
</evidence>
<comment type="catalytic activity">
    <reaction evidence="10 11">
        <text>D-glycero-beta-D-manno-heptose 1-phosphate + ATP + H(+) = ADP-D-glycero-beta-D-manno-heptose + diphosphate</text>
        <dbReference type="Rhea" id="RHEA:27465"/>
        <dbReference type="ChEBI" id="CHEBI:15378"/>
        <dbReference type="ChEBI" id="CHEBI:30616"/>
        <dbReference type="ChEBI" id="CHEBI:33019"/>
        <dbReference type="ChEBI" id="CHEBI:59967"/>
        <dbReference type="ChEBI" id="CHEBI:61593"/>
        <dbReference type="EC" id="2.7.7.70"/>
    </reaction>
</comment>
<dbReference type="EC" id="2.7.1.167" evidence="11"/>
<evidence type="ECO:0000256" key="9">
    <source>
        <dbReference type="ARBA" id="ARBA00023277"/>
    </source>
</evidence>
<dbReference type="InterPro" id="IPR011914">
    <property type="entry name" value="RfaE_dom_II"/>
</dbReference>
<comment type="function">
    <text evidence="1 11">Catalyzes the phosphorylation of D-glycero-D-manno-heptose 7-phosphate at the C-1 position to selectively form D-glycero-beta-D-manno-heptose-1,7-bisphosphate.</text>
</comment>
<sequence>MPSSLISIVENLGRPRIAVIGDLILDRYVWGDAERISQEAPVILMRAHKREERLGGSASVAAMLAELGADVALATVVGDDDAGRRSRELLVEQGIDDEFVLVDPNRPTTLKERYVGLAQHRHAQQMMRVDYEVRDDIEDELVVRLASALELNLTDYDLVLISDYNKGVCTPPLNRRVIEACREQGKRVLVDPVRGGNYVTRYRGCTTMTPNRLEAGLATDREIDDLESAADAADELRRSLDMEVGIVTLDRQGMVLVDREGNAHHHPVRPRQIYDITGAGDMVLAVLGLVLAAGHDYAEAIALANTAGGLEVEQFGVATITREQIIGDLIGNVSGRSKVVSQTALLKDLEQARQSGQSIVFTNGCFDILHAGHVHYLKEAKAQGDLLVVGLNSDASVRSLGKAPDRPINDQASRAAVLSALECVDYVCLFEEETPLELIEAVRPGVLVKGADYRLDEVVGRDVVECEGGRVHLAELVPGQSTTSMLSVIRGKKEAA</sequence>
<keyword evidence="6 11" id="KW-0418">Kinase</keyword>
<evidence type="ECO:0000256" key="3">
    <source>
        <dbReference type="ARBA" id="ARBA00022679"/>
    </source>
</evidence>
<dbReference type="GO" id="GO:0033786">
    <property type="term" value="F:heptose-1-phosphate adenylyltransferase activity"/>
    <property type="evidence" value="ECO:0007669"/>
    <property type="project" value="UniProtKB-UniRule"/>
</dbReference>
<feature type="region of interest" description="Ribokinase" evidence="11">
    <location>
        <begin position="1"/>
        <end position="333"/>
    </location>
</feature>
<dbReference type="InterPro" id="IPR023030">
    <property type="entry name" value="Bifunc_HldE"/>
</dbReference>
<gene>
    <name evidence="11 14" type="primary">hldE</name>
    <name evidence="14" type="ORF">Pan216_06560</name>
</gene>
<organism evidence="14 15">
    <name type="scientific">Kolteria novifilia</name>
    <dbReference type="NCBI Taxonomy" id="2527975"/>
    <lineage>
        <taxon>Bacteria</taxon>
        <taxon>Pseudomonadati</taxon>
        <taxon>Planctomycetota</taxon>
        <taxon>Planctomycetia</taxon>
        <taxon>Kolteriales</taxon>
        <taxon>Kolteriaceae</taxon>
        <taxon>Kolteria</taxon>
    </lineage>
</organism>
<dbReference type="GO" id="GO:0016773">
    <property type="term" value="F:phosphotransferase activity, alcohol group as acceptor"/>
    <property type="evidence" value="ECO:0007669"/>
    <property type="project" value="InterPro"/>
</dbReference>
<keyword evidence="7 11" id="KW-0067">ATP-binding</keyword>
<feature type="domain" description="Carbohydrate kinase PfkB" evidence="12">
    <location>
        <begin position="16"/>
        <end position="319"/>
    </location>
</feature>
<dbReference type="UniPathway" id="UPA00356">
    <property type="reaction ID" value="UER00437"/>
</dbReference>
<name>A0A518AYN2_9BACT</name>
<dbReference type="EC" id="2.7.7.70" evidence="11"/>
<comment type="similarity">
    <text evidence="11">In the C-terminal section; belongs to the cytidylyltransferase family.</text>
</comment>
<evidence type="ECO:0000256" key="4">
    <source>
        <dbReference type="ARBA" id="ARBA00022695"/>
    </source>
</evidence>
<dbReference type="CDD" id="cd01172">
    <property type="entry name" value="RfaE_like"/>
    <property type="match status" value="1"/>
</dbReference>
<dbReference type="Gene3D" id="3.40.1190.20">
    <property type="match status" value="1"/>
</dbReference>
<dbReference type="PANTHER" id="PTHR46969">
    <property type="entry name" value="BIFUNCTIONAL PROTEIN HLDE"/>
    <property type="match status" value="1"/>
</dbReference>
<evidence type="ECO:0000313" key="15">
    <source>
        <dbReference type="Proteomes" id="UP000317093"/>
    </source>
</evidence>
<evidence type="ECO:0000256" key="10">
    <source>
        <dbReference type="ARBA" id="ARBA00047428"/>
    </source>
</evidence>
<evidence type="ECO:0000256" key="1">
    <source>
        <dbReference type="ARBA" id="ARBA00002319"/>
    </source>
</evidence>
<comment type="function">
    <text evidence="2 11">Catalyzes the ADP transfer from ATP to D-glycero-beta-D-manno-heptose 1-phosphate, yielding ADP-D-glycero-beta-D-manno-heptose.</text>
</comment>
<feature type="domain" description="Cytidyltransferase-like" evidence="13">
    <location>
        <begin position="361"/>
        <end position="455"/>
    </location>
</feature>
<evidence type="ECO:0000313" key="14">
    <source>
        <dbReference type="EMBL" id="QDU59823.1"/>
    </source>
</evidence>
<dbReference type="GO" id="GO:0005524">
    <property type="term" value="F:ATP binding"/>
    <property type="evidence" value="ECO:0007669"/>
    <property type="project" value="UniProtKB-UniRule"/>
</dbReference>
<protein>
    <recommendedName>
        <fullName evidence="11">Bifunctional protein HldE</fullName>
    </recommendedName>
    <domain>
        <recommendedName>
            <fullName evidence="11">D-beta-D-heptose 7-phosphate kinase</fullName>
            <ecNumber evidence="11">2.7.1.167</ecNumber>
        </recommendedName>
        <alternativeName>
            <fullName evidence="11">D-beta-D-heptose 7-phosphotransferase</fullName>
        </alternativeName>
        <alternativeName>
            <fullName evidence="11">D-glycero-beta-D-manno-heptose-7-phosphate kinase</fullName>
        </alternativeName>
    </domain>
    <domain>
        <recommendedName>
            <fullName evidence="11">D-beta-D-heptose 1-phosphate adenylyltransferase</fullName>
            <ecNumber evidence="11">2.7.7.70</ecNumber>
        </recommendedName>
        <alternativeName>
            <fullName evidence="11">D-glycero-beta-D-manno-heptose 1-phosphate adenylyltransferase</fullName>
        </alternativeName>
    </domain>
</protein>
<dbReference type="InterPro" id="IPR011913">
    <property type="entry name" value="RfaE_dom_I"/>
</dbReference>
<dbReference type="InterPro" id="IPR029056">
    <property type="entry name" value="Ribokinase-like"/>
</dbReference>
<dbReference type="RefSeq" id="WP_145254712.1">
    <property type="nucleotide sequence ID" value="NZ_CP036279.1"/>
</dbReference>
<dbReference type="Gene3D" id="3.40.50.620">
    <property type="entry name" value="HUPs"/>
    <property type="match status" value="1"/>
</dbReference>
<dbReference type="SUPFAM" id="SSF53613">
    <property type="entry name" value="Ribokinase-like"/>
    <property type="match status" value="1"/>
</dbReference>
<dbReference type="PANTHER" id="PTHR46969:SF1">
    <property type="entry name" value="BIFUNCTIONAL PROTEIN HLDE"/>
    <property type="match status" value="1"/>
</dbReference>
<dbReference type="SUPFAM" id="SSF52374">
    <property type="entry name" value="Nucleotidylyl transferase"/>
    <property type="match status" value="1"/>
</dbReference>
<proteinExistence type="inferred from homology"/>
<dbReference type="Proteomes" id="UP000317093">
    <property type="component" value="Chromosome"/>
</dbReference>
<feature type="region of interest" description="Cytidylyltransferase" evidence="11">
    <location>
        <begin position="361"/>
        <end position="496"/>
    </location>
</feature>
<keyword evidence="4 11" id="KW-0548">Nucleotidyltransferase</keyword>
<dbReference type="NCBIfam" id="TIGR00125">
    <property type="entry name" value="cyt_tran_rel"/>
    <property type="match status" value="1"/>
</dbReference>
<keyword evidence="8 11" id="KW-0511">Multifunctional enzyme</keyword>
<dbReference type="GO" id="GO:0005829">
    <property type="term" value="C:cytosol"/>
    <property type="evidence" value="ECO:0007669"/>
    <property type="project" value="TreeGrafter"/>
</dbReference>
<keyword evidence="3 11" id="KW-0808">Transferase</keyword>
<keyword evidence="9 11" id="KW-0119">Carbohydrate metabolism</keyword>
<evidence type="ECO:0000256" key="2">
    <source>
        <dbReference type="ARBA" id="ARBA00003753"/>
    </source>
</evidence>
<dbReference type="InterPro" id="IPR014729">
    <property type="entry name" value="Rossmann-like_a/b/a_fold"/>
</dbReference>
<comment type="pathway">
    <text evidence="11">Nucleotide-sugar biosynthesis; ADP-L-glycero-beta-D-manno-heptose biosynthesis; ADP-L-glycero-beta-D-manno-heptose from D-glycero-beta-D-manno-heptose 7-phosphate: step 3/4.</text>
</comment>
<comment type="similarity">
    <text evidence="11">In the N-terminal section; belongs to the carbohydrate kinase PfkB family.</text>
</comment>
<comment type="catalytic activity">
    <reaction evidence="11">
        <text>D-glycero-beta-D-manno-heptose 7-phosphate + ATP = D-glycero-beta-D-manno-heptose 1,7-bisphosphate + ADP + H(+)</text>
        <dbReference type="Rhea" id="RHEA:27473"/>
        <dbReference type="ChEBI" id="CHEBI:15378"/>
        <dbReference type="ChEBI" id="CHEBI:30616"/>
        <dbReference type="ChEBI" id="CHEBI:60204"/>
        <dbReference type="ChEBI" id="CHEBI:60208"/>
        <dbReference type="ChEBI" id="CHEBI:456216"/>
        <dbReference type="EC" id="2.7.1.167"/>
    </reaction>
</comment>
<evidence type="ECO:0000259" key="12">
    <source>
        <dbReference type="Pfam" id="PF00294"/>
    </source>
</evidence>
<accession>A0A518AYN2</accession>
<dbReference type="GO" id="GO:0097171">
    <property type="term" value="P:ADP-L-glycero-beta-D-manno-heptose biosynthetic process"/>
    <property type="evidence" value="ECO:0007669"/>
    <property type="project" value="UniProtKB-UniPathway"/>
</dbReference>
<evidence type="ECO:0000256" key="7">
    <source>
        <dbReference type="ARBA" id="ARBA00022840"/>
    </source>
</evidence>
<evidence type="ECO:0000259" key="13">
    <source>
        <dbReference type="Pfam" id="PF01467"/>
    </source>
</evidence>
<dbReference type="AlphaFoldDB" id="A0A518AYN2"/>
<dbReference type="InterPro" id="IPR011611">
    <property type="entry name" value="PfkB_dom"/>
</dbReference>
<dbReference type="EMBL" id="CP036279">
    <property type="protein sequence ID" value="QDU59823.1"/>
    <property type="molecule type" value="Genomic_DNA"/>
</dbReference>
<dbReference type="Pfam" id="PF01467">
    <property type="entry name" value="CTP_transf_like"/>
    <property type="match status" value="1"/>
</dbReference>
<evidence type="ECO:0000256" key="5">
    <source>
        <dbReference type="ARBA" id="ARBA00022741"/>
    </source>
</evidence>
<dbReference type="GO" id="GO:0033785">
    <property type="term" value="F:heptose 7-phosphate kinase activity"/>
    <property type="evidence" value="ECO:0007669"/>
    <property type="project" value="UniProtKB-UniRule"/>
</dbReference>
<dbReference type="OrthoDB" id="9802794at2"/>
<evidence type="ECO:0000256" key="11">
    <source>
        <dbReference type="HAMAP-Rule" id="MF_01603"/>
    </source>
</evidence>
<dbReference type="Pfam" id="PF00294">
    <property type="entry name" value="PfkB"/>
    <property type="match status" value="1"/>
</dbReference>
<keyword evidence="5 11" id="KW-0547">Nucleotide-binding</keyword>
<evidence type="ECO:0000256" key="6">
    <source>
        <dbReference type="ARBA" id="ARBA00022777"/>
    </source>
</evidence>
<dbReference type="InterPro" id="IPR004821">
    <property type="entry name" value="Cyt_trans-like"/>
</dbReference>
<keyword evidence="15" id="KW-1185">Reference proteome</keyword>
<feature type="active site" evidence="11">
    <location>
        <position position="281"/>
    </location>
</feature>
<feature type="binding site" evidence="11">
    <location>
        <begin position="211"/>
        <end position="214"/>
    </location>
    <ligand>
        <name>ATP</name>
        <dbReference type="ChEBI" id="CHEBI:30616"/>
    </ligand>
</feature>
<dbReference type="KEGG" id="knv:Pan216_06560"/>
<dbReference type="NCBIfam" id="TIGR02199">
    <property type="entry name" value="rfaE_dom_II"/>
    <property type="match status" value="1"/>
</dbReference>
<comment type="subunit">
    <text evidence="11">Homodimer.</text>
</comment>
<dbReference type="HAMAP" id="MF_01603">
    <property type="entry name" value="HldE"/>
    <property type="match status" value="1"/>
</dbReference>
<reference evidence="14 15" key="1">
    <citation type="submission" date="2019-02" db="EMBL/GenBank/DDBJ databases">
        <title>Deep-cultivation of Planctomycetes and their phenomic and genomic characterization uncovers novel biology.</title>
        <authorList>
            <person name="Wiegand S."/>
            <person name="Jogler M."/>
            <person name="Boedeker C."/>
            <person name="Pinto D."/>
            <person name="Vollmers J."/>
            <person name="Rivas-Marin E."/>
            <person name="Kohn T."/>
            <person name="Peeters S.H."/>
            <person name="Heuer A."/>
            <person name="Rast P."/>
            <person name="Oberbeckmann S."/>
            <person name="Bunk B."/>
            <person name="Jeske O."/>
            <person name="Meyerdierks A."/>
            <person name="Storesund J.E."/>
            <person name="Kallscheuer N."/>
            <person name="Luecker S."/>
            <person name="Lage O.M."/>
            <person name="Pohl T."/>
            <person name="Merkel B.J."/>
            <person name="Hornburger P."/>
            <person name="Mueller R.-W."/>
            <person name="Bruemmer F."/>
            <person name="Labrenz M."/>
            <person name="Spormann A.M."/>
            <person name="Op den Camp H."/>
            <person name="Overmann J."/>
            <person name="Amann R."/>
            <person name="Jetten M.S.M."/>
            <person name="Mascher T."/>
            <person name="Medema M.H."/>
            <person name="Devos D.P."/>
            <person name="Kaster A.-K."/>
            <person name="Ovreas L."/>
            <person name="Rohde M."/>
            <person name="Galperin M.Y."/>
            <person name="Jogler C."/>
        </authorList>
    </citation>
    <scope>NUCLEOTIDE SEQUENCE [LARGE SCALE GENOMIC DNA]</scope>
    <source>
        <strain evidence="14 15">Pan216</strain>
    </source>
</reference>
<comment type="pathway">
    <text evidence="11">Nucleotide-sugar biosynthesis; ADP-L-glycero-beta-D-manno-heptose biosynthesis; ADP-L-glycero-beta-D-manno-heptose from D-glycero-beta-D-manno-heptose 7-phosphate: step 1/4.</text>
</comment>